<evidence type="ECO:0000313" key="8">
    <source>
        <dbReference type="EMBL" id="MFC4302269.1"/>
    </source>
</evidence>
<keyword evidence="5" id="KW-0902">Two-component regulatory system</keyword>
<evidence type="ECO:0000256" key="6">
    <source>
        <dbReference type="SAM" id="Phobius"/>
    </source>
</evidence>
<dbReference type="SMART" id="SM00387">
    <property type="entry name" value="HATPase_c"/>
    <property type="match status" value="1"/>
</dbReference>
<keyword evidence="9" id="KW-1185">Reference proteome</keyword>
<evidence type="ECO:0000256" key="2">
    <source>
        <dbReference type="ARBA" id="ARBA00022741"/>
    </source>
</evidence>
<keyword evidence="6" id="KW-0812">Transmembrane</keyword>
<dbReference type="PANTHER" id="PTHR34220">
    <property type="entry name" value="SENSOR HISTIDINE KINASE YPDA"/>
    <property type="match status" value="1"/>
</dbReference>
<sequence>MKNGIPSLLGRFRFRRVRSRFLAAMIVLSLPPLVLLGYISFDIAKSTLLENNRQTNRDHLETSSEVADLLFRNIINLNRYIVLSPEIRDDLRKSGINSSIEQENKNVQTINRLQRVLNTNSIDTRFVDSMCVFDLHFQAYCLGRSDDAGIYEGADKAEAIQRTAWYQKALAAQGRVEFFGSSVLEDNPNSFSTVKLFRDSESLSGETLGLLVVNLSKSMFGSIFSSSPESGRFLAIDATGGKAQAVYPVAASSETSLISGNLQEALGNLHEQGYLTSEFRNITTGWTFVHAIPSRELLKDSNRIGTATTLIASLIALVALILSFLLSGGITRPLLRIKKMMIDWTKGNREFEGTFKDDEVGAIGETFRRLAYENQELDARLYHSELKEREAELRALQAQIKPHFLYNTLDSIYWMARLNKTQEVAQMALALSESFKLSLNKGRETIPLYKELKHIEHYMTIQNFRYKGRFKYEAEIDSSIMGIEILKLILQPLVENAIYHGLEPKVGEGTIRLEGKRDGDQLVFIVEDDGVGMEDLSVIEQGYGLRNVRERMTLYYGSSSSSFTMTSEAGKGTRIELRFRPFLEEGISDA</sequence>
<keyword evidence="2" id="KW-0547">Nucleotide-binding</keyword>
<proteinExistence type="predicted"/>
<evidence type="ECO:0000256" key="3">
    <source>
        <dbReference type="ARBA" id="ARBA00022777"/>
    </source>
</evidence>
<keyword evidence="4" id="KW-0067">ATP-binding</keyword>
<dbReference type="InterPro" id="IPR036890">
    <property type="entry name" value="HATPase_C_sf"/>
</dbReference>
<dbReference type="Pfam" id="PF02518">
    <property type="entry name" value="HATPase_c"/>
    <property type="match status" value="1"/>
</dbReference>
<dbReference type="InterPro" id="IPR050640">
    <property type="entry name" value="Bact_2-comp_sensor_kinase"/>
</dbReference>
<dbReference type="GO" id="GO:0004673">
    <property type="term" value="F:protein histidine kinase activity"/>
    <property type="evidence" value="ECO:0007669"/>
    <property type="project" value="UniProtKB-EC"/>
</dbReference>
<comment type="caution">
    <text evidence="8">The sequence shown here is derived from an EMBL/GenBank/DDBJ whole genome shotgun (WGS) entry which is preliminary data.</text>
</comment>
<dbReference type="PROSITE" id="PS50109">
    <property type="entry name" value="HIS_KIN"/>
    <property type="match status" value="1"/>
</dbReference>
<dbReference type="SUPFAM" id="SSF55874">
    <property type="entry name" value="ATPase domain of HSP90 chaperone/DNA topoisomerase II/histidine kinase"/>
    <property type="match status" value="1"/>
</dbReference>
<gene>
    <name evidence="8" type="ORF">ACFO1S_02295</name>
</gene>
<keyword evidence="1 8" id="KW-0808">Transferase</keyword>
<evidence type="ECO:0000256" key="5">
    <source>
        <dbReference type="ARBA" id="ARBA00023012"/>
    </source>
</evidence>
<evidence type="ECO:0000256" key="1">
    <source>
        <dbReference type="ARBA" id="ARBA00022679"/>
    </source>
</evidence>
<feature type="domain" description="Histidine kinase" evidence="7">
    <location>
        <begin position="486"/>
        <end position="583"/>
    </location>
</feature>
<name>A0ABV8S3X7_9BACL</name>
<keyword evidence="6" id="KW-1133">Transmembrane helix</keyword>
<keyword evidence="3 8" id="KW-0418">Kinase</keyword>
<dbReference type="EMBL" id="JBHSED010000003">
    <property type="protein sequence ID" value="MFC4302269.1"/>
    <property type="molecule type" value="Genomic_DNA"/>
</dbReference>
<dbReference type="EC" id="2.7.13.3" evidence="8"/>
<feature type="transmembrane region" description="Helical" evidence="6">
    <location>
        <begin position="310"/>
        <end position="331"/>
    </location>
</feature>
<dbReference type="RefSeq" id="WP_204600853.1">
    <property type="nucleotide sequence ID" value="NZ_JBHSED010000003.1"/>
</dbReference>
<evidence type="ECO:0000256" key="4">
    <source>
        <dbReference type="ARBA" id="ARBA00022840"/>
    </source>
</evidence>
<dbReference type="InterPro" id="IPR010559">
    <property type="entry name" value="Sig_transdc_His_kin_internal"/>
</dbReference>
<protein>
    <submittedName>
        <fullName evidence="8">Sensor histidine kinase</fullName>
        <ecNumber evidence="8">2.7.13.3</ecNumber>
    </submittedName>
</protein>
<keyword evidence="6" id="KW-0472">Membrane</keyword>
<evidence type="ECO:0000313" key="9">
    <source>
        <dbReference type="Proteomes" id="UP001595755"/>
    </source>
</evidence>
<reference evidence="9" key="1">
    <citation type="journal article" date="2019" name="Int. J. Syst. Evol. Microbiol.">
        <title>The Global Catalogue of Microorganisms (GCM) 10K type strain sequencing project: providing services to taxonomists for standard genome sequencing and annotation.</title>
        <authorList>
            <consortium name="The Broad Institute Genomics Platform"/>
            <consortium name="The Broad Institute Genome Sequencing Center for Infectious Disease"/>
            <person name="Wu L."/>
            <person name="Ma J."/>
        </authorList>
    </citation>
    <scope>NUCLEOTIDE SEQUENCE [LARGE SCALE GENOMIC DNA]</scope>
    <source>
        <strain evidence="9">CGMCC 4.1641</strain>
    </source>
</reference>
<dbReference type="Pfam" id="PF06580">
    <property type="entry name" value="His_kinase"/>
    <property type="match status" value="1"/>
</dbReference>
<dbReference type="InterPro" id="IPR005467">
    <property type="entry name" value="His_kinase_dom"/>
</dbReference>
<dbReference type="InterPro" id="IPR003594">
    <property type="entry name" value="HATPase_dom"/>
</dbReference>
<evidence type="ECO:0000259" key="7">
    <source>
        <dbReference type="PROSITE" id="PS50109"/>
    </source>
</evidence>
<dbReference type="Proteomes" id="UP001595755">
    <property type="component" value="Unassembled WGS sequence"/>
</dbReference>
<feature type="transmembrane region" description="Helical" evidence="6">
    <location>
        <begin position="21"/>
        <end position="41"/>
    </location>
</feature>
<organism evidence="8 9">
    <name type="scientific">Cohnella boryungensis</name>
    <dbReference type="NCBI Taxonomy" id="768479"/>
    <lineage>
        <taxon>Bacteria</taxon>
        <taxon>Bacillati</taxon>
        <taxon>Bacillota</taxon>
        <taxon>Bacilli</taxon>
        <taxon>Bacillales</taxon>
        <taxon>Paenibacillaceae</taxon>
        <taxon>Cohnella</taxon>
    </lineage>
</organism>
<dbReference type="Gene3D" id="3.30.565.10">
    <property type="entry name" value="Histidine kinase-like ATPase, C-terminal domain"/>
    <property type="match status" value="1"/>
</dbReference>
<dbReference type="Gene3D" id="6.10.340.10">
    <property type="match status" value="1"/>
</dbReference>
<accession>A0ABV8S3X7</accession>
<dbReference type="PANTHER" id="PTHR34220:SF7">
    <property type="entry name" value="SENSOR HISTIDINE KINASE YPDA"/>
    <property type="match status" value="1"/>
</dbReference>